<dbReference type="CDD" id="cd17569">
    <property type="entry name" value="REC_HupR-like"/>
    <property type="match status" value="1"/>
</dbReference>
<dbReference type="PANTHER" id="PTHR45228:SF8">
    <property type="entry name" value="TWO-COMPONENT RESPONSE REGULATOR-RELATED"/>
    <property type="match status" value="1"/>
</dbReference>
<feature type="domain" description="Guanylate cyclase" evidence="4">
    <location>
        <begin position="213"/>
        <end position="346"/>
    </location>
</feature>
<dbReference type="Gene3D" id="3.40.50.2300">
    <property type="match status" value="1"/>
</dbReference>
<dbReference type="SUPFAM" id="SSF109604">
    <property type="entry name" value="HD-domain/PDEase-like"/>
    <property type="match status" value="1"/>
</dbReference>
<dbReference type="Gene3D" id="3.30.70.1230">
    <property type="entry name" value="Nucleotide cyclase"/>
    <property type="match status" value="1"/>
</dbReference>
<evidence type="ECO:0000256" key="2">
    <source>
        <dbReference type="SAM" id="Coils"/>
    </source>
</evidence>
<dbReference type="Pfam" id="PF00072">
    <property type="entry name" value="Response_reg"/>
    <property type="match status" value="1"/>
</dbReference>
<dbReference type="GO" id="GO:0004016">
    <property type="term" value="F:adenylate cyclase activity"/>
    <property type="evidence" value="ECO:0007669"/>
    <property type="project" value="UniProtKB-ARBA"/>
</dbReference>
<dbReference type="Pfam" id="PF00211">
    <property type="entry name" value="Guanylate_cyc"/>
    <property type="match status" value="1"/>
</dbReference>
<evidence type="ECO:0000259" key="4">
    <source>
        <dbReference type="PROSITE" id="PS50125"/>
    </source>
</evidence>
<dbReference type="InterPro" id="IPR001054">
    <property type="entry name" value="A/G_cyclase"/>
</dbReference>
<feature type="modified residue" description="4-aspartylphosphate" evidence="1">
    <location>
        <position position="84"/>
    </location>
</feature>
<evidence type="ECO:0000259" key="3">
    <source>
        <dbReference type="PROSITE" id="PS50110"/>
    </source>
</evidence>
<sequence>MSMDFFENEDFLAIDKAFDNAKKAEEKKKAQKHSKILVLDDEPGNLEVLVRILDQEGYEVSAYVSANEALASLKTEDFHVILTDQRMPEMLGTKFLVQAKDIRPEAVRIILTGYSDVEDIIESINSGEVFRYILKPWVKEDILQTVKNAVGKSKLERENRKLLVELKKANSVLKEKVEEKTRDLRDLLSQILPEELIDKALYQKYGFKKLNISLMFVDMVGSTEYLEKIKDPEIIGEKFQDFQSMLFQCIQQNHLGQYISETGDGCFAIFGTPYKSKTHQIDAVLAGMQILYRYSWNRLNSNSPFPGTGLRISINAGDVVVGHTGPTQKVGYNALGPPINMASRMEAHAPIDSIIISEEVKESIEQLFSIDELGTFPLKGIKGERPLYTVRDIIGVLENPRRVATNSNIHSYIKDNLGSNLEEKIKHLQIKMFPAIDFLKNESLDGGIFHSRAVCIYTLCISHYLGLSSEPLDFNLVYASLLHDCGKVRVQRNILLKDLDEMTFEEKEQLALLSSHTIDMVKEAGLPKEVQKMIERFYSIKSERSRPDFRFNNVHIPEKDDSKRDDLVECIILADIYDAVTNRKLFCKEKGLAPEDALKYMEEKLDYKFTKDFVKLFS</sequence>
<name>D0E8I2_UNCHF</name>
<dbReference type="EMBL" id="GQ422594">
    <property type="protein sequence ID" value="ACU83547.1"/>
    <property type="molecule type" value="Genomic_DNA"/>
</dbReference>
<dbReference type="InterPro" id="IPR029787">
    <property type="entry name" value="Nucleotide_cyclase"/>
</dbReference>
<feature type="domain" description="Response regulatory" evidence="3">
    <location>
        <begin position="35"/>
        <end position="150"/>
    </location>
</feature>
<accession>D0E8I2</accession>
<dbReference type="GO" id="GO:0000160">
    <property type="term" value="P:phosphorelay signal transduction system"/>
    <property type="evidence" value="ECO:0007669"/>
    <property type="project" value="InterPro"/>
</dbReference>
<evidence type="ECO:0000256" key="1">
    <source>
        <dbReference type="PROSITE-ProRule" id="PRU00169"/>
    </source>
</evidence>
<dbReference type="PROSITE" id="PS50110">
    <property type="entry name" value="RESPONSE_REGULATORY"/>
    <property type="match status" value="1"/>
</dbReference>
<gene>
    <name evidence="5" type="ORF">ALOHA_HF130_AEPn_1_03c</name>
</gene>
<dbReference type="PANTHER" id="PTHR45228">
    <property type="entry name" value="CYCLIC DI-GMP PHOSPHODIESTERASE TM_0186-RELATED"/>
    <property type="match status" value="1"/>
</dbReference>
<dbReference type="Gene3D" id="1.10.3210.10">
    <property type="entry name" value="Hypothetical protein af1432"/>
    <property type="match status" value="1"/>
</dbReference>
<dbReference type="GO" id="GO:0009190">
    <property type="term" value="P:cyclic nucleotide biosynthetic process"/>
    <property type="evidence" value="ECO:0007669"/>
    <property type="project" value="InterPro"/>
</dbReference>
<dbReference type="InterPro" id="IPR001789">
    <property type="entry name" value="Sig_transdc_resp-reg_receiver"/>
</dbReference>
<dbReference type="Pfam" id="PF01966">
    <property type="entry name" value="HD"/>
    <property type="match status" value="1"/>
</dbReference>
<dbReference type="SMART" id="SM00044">
    <property type="entry name" value="CYCc"/>
    <property type="match status" value="1"/>
</dbReference>
<keyword evidence="2" id="KW-0175">Coiled coil</keyword>
<dbReference type="SUPFAM" id="SSF52172">
    <property type="entry name" value="CheY-like"/>
    <property type="match status" value="1"/>
</dbReference>
<dbReference type="InterPro" id="IPR052020">
    <property type="entry name" value="Cyclic_di-GMP/3'3'-cGAMP_PDE"/>
</dbReference>
<dbReference type="CDD" id="cd07302">
    <property type="entry name" value="CHD"/>
    <property type="match status" value="1"/>
</dbReference>
<evidence type="ECO:0000313" key="5">
    <source>
        <dbReference type="EMBL" id="ACU83547.1"/>
    </source>
</evidence>
<dbReference type="InterPro" id="IPR006674">
    <property type="entry name" value="HD_domain"/>
</dbReference>
<dbReference type="CDD" id="cd00077">
    <property type="entry name" value="HDc"/>
    <property type="match status" value="1"/>
</dbReference>
<dbReference type="InterPro" id="IPR011006">
    <property type="entry name" value="CheY-like_superfamily"/>
</dbReference>
<dbReference type="SMART" id="SM00448">
    <property type="entry name" value="REC"/>
    <property type="match status" value="1"/>
</dbReference>
<dbReference type="AlphaFoldDB" id="D0E8I2"/>
<feature type="coiled-coil region" evidence="2">
    <location>
        <begin position="152"/>
        <end position="190"/>
    </location>
</feature>
<dbReference type="SUPFAM" id="SSF55073">
    <property type="entry name" value="Nucleotide cyclase"/>
    <property type="match status" value="1"/>
</dbReference>
<protein>
    <submittedName>
        <fullName evidence="5">CheY-like receiver</fullName>
    </submittedName>
</protein>
<dbReference type="PROSITE" id="PS50125">
    <property type="entry name" value="GUANYLATE_CYCLASE_2"/>
    <property type="match status" value="1"/>
</dbReference>
<dbReference type="InterPro" id="IPR003607">
    <property type="entry name" value="HD/PDEase_dom"/>
</dbReference>
<keyword evidence="1" id="KW-0597">Phosphoprotein</keyword>
<organism evidence="5">
    <name type="scientific">Uncultured bacterium HF130_AEPn_1</name>
    <dbReference type="NCBI Taxonomy" id="663362"/>
    <lineage>
        <taxon>Bacteria</taxon>
        <taxon>environmental samples</taxon>
    </lineage>
</organism>
<reference evidence="5" key="1">
    <citation type="journal article" date="2010" name="Environ. Microbiol.">
        <title>Widespread known and novel phosphonate utilization pathways in marine bacteria revealed by functional screening and metagenomic analyses.</title>
        <authorList>
            <person name="Martinez A."/>
            <person name="Tyson G.W."/>
            <person name="DeLong E.F."/>
        </authorList>
    </citation>
    <scope>NUCLEOTIDE SEQUENCE</scope>
</reference>
<proteinExistence type="predicted"/>